<dbReference type="InterPro" id="IPR043502">
    <property type="entry name" value="DNA/RNA_pol_sf"/>
</dbReference>
<reference evidence="10 11" key="1">
    <citation type="submission" date="2020-02" db="EMBL/GenBank/DDBJ databases">
        <authorList>
            <person name="Ferguson B K."/>
        </authorList>
    </citation>
    <scope>NUCLEOTIDE SEQUENCE [LARGE SCALE GENOMIC DNA]</scope>
</reference>
<feature type="non-terminal residue" evidence="10">
    <location>
        <position position="1430"/>
    </location>
</feature>
<sequence>MSTPTGKTTPDLTAELAKLTIIVQQLATMQEKNPDFSFEEYKTDGDESISSYFDRFRLQLRLKRVPEKYWAAHLRVYMGNDLATALRESIFPEAPEKLTFDQIVEHLVARFTTAKNKYSEAIKFRRITQDPDETISKYAMRLKKGALYCEFGNFLDYSLIVQFIHGLQDDQTRDQVVNSKPSLFKEALTIAENLESTRLASSEVKFNAGEAKVHKFAHASRPREHRSSHPRHSSQSIGGYTRSPSRHGRPVSSRRFSPSARRSPSPHLRCASPSRPSSNCYGCGGRHWRVDCPYYNSTCSKCSSNGHIASHCRKSTPSTNLRNSRYRPNSTHHTADSHENSDDEYSYSSVTFFNDSDSLHSVAESIVVAKRPPPAMVTVHINNSPLQMELDTGGVASMINIDVLNKILPHVELQPSSRTFVSYTKNKFQCLGYVTVDVTFRGRTVPLNLYVVPFQTDSIFGREWITEFADLLSFKEFFKVAESPAQPKSILKNKSPYSPLPIDKSQSRVETLLQKYNALFADTAGKLVGPPAEATFREGSRPIYARARQIPLALREQYGAEIENKIASGFYVQVTSSQWASPTHVVMKGSKMRITGDYKATLNPQLVVDEYPIPRVEQLFHKLRGAKVFSRLDITDAYMSLPCSADFCAAMTLNTPTHGLIQPTRAQYGVASIPAIWQRRMEEVLRGLDCAINFFDDILVYADSEERMLQALDSTFDKLHNFGLKLRKSKCAFMLPSVEFLGHTVDSSGLRCQNKHVQAILESAIPQNASQLRTFIGKVTYYHSFIPNLSTTTAPLRKLLNSEKFQWNDRAMEAYEFLKTELASDRVLVPYDPKLPLVLATDASPVGLGCVLSHIMPNGSERPISFASRALNTTEQRYPQIDREALAIVWGVKRFFHYLYARRFTIVTDNKPVSHIFAPKASLPQFTLSRCANYAAYLANFTYDIKFKPSSQNANADFLSRFPVEQTSTTKSCELDDFDQFVQMQIQQIPITSTDIANETLKDKHLSAILTALQNGTDLRAIGYKGREAEYSMADGCLTLGQRVVIPPKFRQRLLEELHVAHIGIVKMKGLARSLIYWPSIDEDIERIAKCCEPCLNNAKMPPKTRSHHWEYPSVCWDRIHVDYADFLGKNILIVVDAYSKWMNVAVTNSTTAKATCDVLESMFSLYGIPTVVVSDNGPQFSSSVFKEFLRIQGVRFHKTSAVHHPSTNGQAERGVQTLKRALKSAGATPNNLQHFINAFLLQYHKSPHQTTGKPPSVLFLGRVIRSRLDLLKPDLQRRMSEQKITNYSRNVRSFDPGDRVMYRSFAQGIESWKPGVVANKNGDLHYEVRSDTGQMFRRHIDQVIRASLPKKSVSLADEPVARPITPRTSIRSPVDSPQSSQAHNASKPSRESMTAQPRASWTQQTPASPPRQLPSEAPAPAAPARRYSL</sequence>
<dbReference type="FunFam" id="3.30.420.10:FF:000063">
    <property type="entry name" value="Retrovirus-related Pol polyprotein from transposon 297-like Protein"/>
    <property type="match status" value="1"/>
</dbReference>
<evidence type="ECO:0000256" key="2">
    <source>
        <dbReference type="ARBA" id="ARBA00022679"/>
    </source>
</evidence>
<keyword evidence="3" id="KW-0548">Nucleotidyltransferase</keyword>
<keyword evidence="5" id="KW-0255">Endonuclease</keyword>
<dbReference type="InterPro" id="IPR041588">
    <property type="entry name" value="Integrase_H2C2"/>
</dbReference>
<feature type="compositionally biased region" description="Polar residues" evidence="8">
    <location>
        <begin position="1367"/>
        <end position="1407"/>
    </location>
</feature>
<dbReference type="InterPro" id="IPR012337">
    <property type="entry name" value="RNaseH-like_sf"/>
</dbReference>
<gene>
    <name evidence="10" type="ORF">NTEN_LOCUS22691</name>
</gene>
<feature type="region of interest" description="Disordered" evidence="8">
    <location>
        <begin position="1358"/>
        <end position="1430"/>
    </location>
</feature>
<dbReference type="Pfam" id="PF17919">
    <property type="entry name" value="RT_RNaseH_2"/>
    <property type="match status" value="1"/>
</dbReference>
<feature type="compositionally biased region" description="Low complexity" evidence="8">
    <location>
        <begin position="1419"/>
        <end position="1430"/>
    </location>
</feature>
<feature type="compositionally biased region" description="Polar residues" evidence="8">
    <location>
        <begin position="315"/>
        <end position="332"/>
    </location>
</feature>
<dbReference type="EMBL" id="CADCXU010033625">
    <property type="protein sequence ID" value="CAB0018979.1"/>
    <property type="molecule type" value="Genomic_DNA"/>
</dbReference>
<dbReference type="Pfam" id="PF17921">
    <property type="entry name" value="Integrase_H2C2"/>
    <property type="match status" value="1"/>
</dbReference>
<dbReference type="Pfam" id="PF00078">
    <property type="entry name" value="RVT_1"/>
    <property type="match status" value="1"/>
</dbReference>
<evidence type="ECO:0000313" key="11">
    <source>
        <dbReference type="Proteomes" id="UP000479000"/>
    </source>
</evidence>
<dbReference type="PANTHER" id="PTHR37984">
    <property type="entry name" value="PROTEIN CBG26694"/>
    <property type="match status" value="1"/>
</dbReference>
<dbReference type="PANTHER" id="PTHR37984:SF5">
    <property type="entry name" value="PROTEIN NYNRIN-LIKE"/>
    <property type="match status" value="1"/>
</dbReference>
<dbReference type="FunFam" id="3.10.20.370:FF:000001">
    <property type="entry name" value="Retrovirus-related Pol polyprotein from transposon 17.6-like protein"/>
    <property type="match status" value="1"/>
</dbReference>
<keyword evidence="11" id="KW-1185">Reference proteome</keyword>
<dbReference type="GO" id="GO:0008270">
    <property type="term" value="F:zinc ion binding"/>
    <property type="evidence" value="ECO:0007669"/>
    <property type="project" value="InterPro"/>
</dbReference>
<dbReference type="GO" id="GO:0015074">
    <property type="term" value="P:DNA integration"/>
    <property type="evidence" value="ECO:0007669"/>
    <property type="project" value="InterPro"/>
</dbReference>
<evidence type="ECO:0000256" key="3">
    <source>
        <dbReference type="ARBA" id="ARBA00022695"/>
    </source>
</evidence>
<organism evidence="10 11">
    <name type="scientific">Nesidiocoris tenuis</name>
    <dbReference type="NCBI Taxonomy" id="355587"/>
    <lineage>
        <taxon>Eukaryota</taxon>
        <taxon>Metazoa</taxon>
        <taxon>Ecdysozoa</taxon>
        <taxon>Arthropoda</taxon>
        <taxon>Hexapoda</taxon>
        <taxon>Insecta</taxon>
        <taxon>Pterygota</taxon>
        <taxon>Neoptera</taxon>
        <taxon>Paraneoptera</taxon>
        <taxon>Hemiptera</taxon>
        <taxon>Heteroptera</taxon>
        <taxon>Panheteroptera</taxon>
        <taxon>Cimicomorpha</taxon>
        <taxon>Miridae</taxon>
        <taxon>Dicyphina</taxon>
        <taxon>Nesidiocoris</taxon>
    </lineage>
</organism>
<dbReference type="GO" id="GO:0003964">
    <property type="term" value="F:RNA-directed DNA polymerase activity"/>
    <property type="evidence" value="ECO:0007669"/>
    <property type="project" value="UniProtKB-KW"/>
</dbReference>
<dbReference type="FunFam" id="3.30.70.270:FF:000020">
    <property type="entry name" value="Transposon Tf2-6 polyprotein-like Protein"/>
    <property type="match status" value="1"/>
</dbReference>
<evidence type="ECO:0000313" key="10">
    <source>
        <dbReference type="EMBL" id="CAB0018979.1"/>
    </source>
</evidence>
<dbReference type="Gene3D" id="1.10.340.70">
    <property type="match status" value="1"/>
</dbReference>
<accession>A0A6H5HLI4</accession>
<dbReference type="CDD" id="cd09274">
    <property type="entry name" value="RNase_HI_RT_Ty3"/>
    <property type="match status" value="1"/>
</dbReference>
<dbReference type="Gene3D" id="4.10.60.10">
    <property type="entry name" value="Zinc finger, CCHC-type"/>
    <property type="match status" value="1"/>
</dbReference>
<evidence type="ECO:0000256" key="7">
    <source>
        <dbReference type="ARBA" id="ARBA00023268"/>
    </source>
</evidence>
<dbReference type="InterPro" id="IPR036397">
    <property type="entry name" value="RNaseH_sf"/>
</dbReference>
<dbReference type="Gene3D" id="3.30.70.270">
    <property type="match status" value="2"/>
</dbReference>
<dbReference type="SUPFAM" id="SSF50630">
    <property type="entry name" value="Acid proteases"/>
    <property type="match status" value="1"/>
</dbReference>
<feature type="region of interest" description="Disordered" evidence="8">
    <location>
        <begin position="214"/>
        <end position="278"/>
    </location>
</feature>
<dbReference type="InterPro" id="IPR001878">
    <property type="entry name" value="Znf_CCHC"/>
</dbReference>
<dbReference type="Gene3D" id="3.10.10.10">
    <property type="entry name" value="HIV Type 1 Reverse Transcriptase, subunit A, domain 1"/>
    <property type="match status" value="1"/>
</dbReference>
<keyword evidence="4" id="KW-0540">Nuclease</keyword>
<dbReference type="InterPro" id="IPR000477">
    <property type="entry name" value="RT_dom"/>
</dbReference>
<dbReference type="Gene3D" id="3.30.420.10">
    <property type="entry name" value="Ribonuclease H-like superfamily/Ribonuclease H"/>
    <property type="match status" value="1"/>
</dbReference>
<dbReference type="CDD" id="cd01647">
    <property type="entry name" value="RT_LTR"/>
    <property type="match status" value="1"/>
</dbReference>
<dbReference type="InterPro" id="IPR001584">
    <property type="entry name" value="Integrase_cat-core"/>
</dbReference>
<feature type="compositionally biased region" description="Low complexity" evidence="8">
    <location>
        <begin position="250"/>
        <end position="269"/>
    </location>
</feature>
<feature type="domain" description="Integrase catalytic" evidence="9">
    <location>
        <begin position="1109"/>
        <end position="1264"/>
    </location>
</feature>
<dbReference type="InterPro" id="IPR005162">
    <property type="entry name" value="Retrotrans_gag_dom"/>
</dbReference>
<dbReference type="SUPFAM" id="SSF56672">
    <property type="entry name" value="DNA/RNA polymerases"/>
    <property type="match status" value="1"/>
</dbReference>
<keyword evidence="5" id="KW-0378">Hydrolase</keyword>
<dbReference type="Pfam" id="PF00665">
    <property type="entry name" value="rve"/>
    <property type="match status" value="1"/>
</dbReference>
<dbReference type="Pfam" id="PF03732">
    <property type="entry name" value="Retrotrans_gag"/>
    <property type="match status" value="1"/>
</dbReference>
<evidence type="ECO:0000256" key="8">
    <source>
        <dbReference type="SAM" id="MobiDB-lite"/>
    </source>
</evidence>
<dbReference type="InterPro" id="IPR041577">
    <property type="entry name" value="RT_RNaseH_2"/>
</dbReference>
<evidence type="ECO:0000256" key="1">
    <source>
        <dbReference type="ARBA" id="ARBA00012493"/>
    </source>
</evidence>
<evidence type="ECO:0000259" key="9">
    <source>
        <dbReference type="PROSITE" id="PS50994"/>
    </source>
</evidence>
<dbReference type="OrthoDB" id="6627483at2759"/>
<keyword evidence="7" id="KW-0511">Multifunctional enzyme</keyword>
<dbReference type="Gene3D" id="2.40.70.10">
    <property type="entry name" value="Acid Proteases"/>
    <property type="match status" value="1"/>
</dbReference>
<dbReference type="Proteomes" id="UP000479000">
    <property type="component" value="Unassembled WGS sequence"/>
</dbReference>
<keyword evidence="6" id="KW-0695">RNA-directed DNA polymerase</keyword>
<feature type="region of interest" description="Disordered" evidence="8">
    <location>
        <begin position="305"/>
        <end position="343"/>
    </location>
</feature>
<dbReference type="PROSITE" id="PS50994">
    <property type="entry name" value="INTEGRASE"/>
    <property type="match status" value="1"/>
</dbReference>
<dbReference type="InterPro" id="IPR050951">
    <property type="entry name" value="Retrovirus_Pol_polyprotein"/>
</dbReference>
<evidence type="ECO:0000256" key="5">
    <source>
        <dbReference type="ARBA" id="ARBA00022759"/>
    </source>
</evidence>
<dbReference type="Gene3D" id="3.10.20.370">
    <property type="match status" value="1"/>
</dbReference>
<protein>
    <recommendedName>
        <fullName evidence="1">RNA-directed DNA polymerase</fullName>
        <ecNumber evidence="1">2.7.7.49</ecNumber>
    </recommendedName>
</protein>
<dbReference type="GO" id="GO:0003676">
    <property type="term" value="F:nucleic acid binding"/>
    <property type="evidence" value="ECO:0007669"/>
    <property type="project" value="InterPro"/>
</dbReference>
<evidence type="ECO:0000256" key="6">
    <source>
        <dbReference type="ARBA" id="ARBA00022918"/>
    </source>
</evidence>
<evidence type="ECO:0000256" key="4">
    <source>
        <dbReference type="ARBA" id="ARBA00022722"/>
    </source>
</evidence>
<dbReference type="GO" id="GO:0042575">
    <property type="term" value="C:DNA polymerase complex"/>
    <property type="evidence" value="ECO:0007669"/>
    <property type="project" value="UniProtKB-ARBA"/>
</dbReference>
<name>A0A6H5HLI4_9HEMI</name>
<dbReference type="SMART" id="SM00343">
    <property type="entry name" value="ZnF_C2HC"/>
    <property type="match status" value="2"/>
</dbReference>
<dbReference type="EC" id="2.7.7.49" evidence="1"/>
<keyword evidence="2" id="KW-0808">Transferase</keyword>
<dbReference type="InterPro" id="IPR021109">
    <property type="entry name" value="Peptidase_aspartic_dom_sf"/>
</dbReference>
<dbReference type="SUPFAM" id="SSF53098">
    <property type="entry name" value="Ribonuclease H-like"/>
    <property type="match status" value="1"/>
</dbReference>
<proteinExistence type="predicted"/>
<dbReference type="InterPro" id="IPR043128">
    <property type="entry name" value="Rev_trsase/Diguanyl_cyclase"/>
</dbReference>
<dbReference type="GO" id="GO:0004519">
    <property type="term" value="F:endonuclease activity"/>
    <property type="evidence" value="ECO:0007669"/>
    <property type="project" value="UniProtKB-KW"/>
</dbReference>